<reference evidence="3" key="1">
    <citation type="submission" date="2017-01" db="EMBL/GenBank/DDBJ databases">
        <authorList>
            <person name="Wang Y."/>
            <person name="White M."/>
            <person name="Kvist S."/>
            <person name="Moncalvo J.-M."/>
        </authorList>
    </citation>
    <scope>NUCLEOTIDE SEQUENCE [LARGE SCALE GENOMIC DNA]</scope>
    <source>
        <strain evidence="3">ID-206-W2</strain>
    </source>
</reference>
<dbReference type="EMBL" id="LSSM01000528">
    <property type="protein sequence ID" value="OMJ28618.1"/>
    <property type="molecule type" value="Genomic_DNA"/>
</dbReference>
<feature type="chain" id="PRO_5012481112" evidence="1">
    <location>
        <begin position="18"/>
        <end position="124"/>
    </location>
</feature>
<proteinExistence type="predicted"/>
<evidence type="ECO:0000256" key="1">
    <source>
        <dbReference type="SAM" id="SignalP"/>
    </source>
</evidence>
<organism evidence="2 3">
    <name type="scientific">Smittium culicis</name>
    <dbReference type="NCBI Taxonomy" id="133412"/>
    <lineage>
        <taxon>Eukaryota</taxon>
        <taxon>Fungi</taxon>
        <taxon>Fungi incertae sedis</taxon>
        <taxon>Zoopagomycota</taxon>
        <taxon>Kickxellomycotina</taxon>
        <taxon>Harpellomycetes</taxon>
        <taxon>Harpellales</taxon>
        <taxon>Legeriomycetaceae</taxon>
        <taxon>Smittium</taxon>
    </lineage>
</organism>
<protein>
    <submittedName>
        <fullName evidence="2">Uncharacterized protein</fullName>
    </submittedName>
</protein>
<dbReference type="Proteomes" id="UP000187429">
    <property type="component" value="Unassembled WGS sequence"/>
</dbReference>
<accession>A0A1R1YNY6</accession>
<evidence type="ECO:0000313" key="2">
    <source>
        <dbReference type="EMBL" id="OMJ28618.1"/>
    </source>
</evidence>
<keyword evidence="3" id="KW-1185">Reference proteome</keyword>
<comment type="caution">
    <text evidence="2">The sequence shown here is derived from an EMBL/GenBank/DDBJ whole genome shotgun (WGS) entry which is preliminary data.</text>
</comment>
<keyword evidence="1" id="KW-0732">Signal</keyword>
<name>A0A1R1YNY6_9FUNG</name>
<dbReference type="AlphaFoldDB" id="A0A1R1YNY6"/>
<gene>
    <name evidence="2" type="ORF">AYI69_g1906</name>
</gene>
<evidence type="ECO:0000313" key="3">
    <source>
        <dbReference type="Proteomes" id="UP000187429"/>
    </source>
</evidence>
<sequence length="124" mass="13799">MLLVILLYRSFWFSLIATPDESNLIPRYLNGSFGSFDASEWIFKASDTAFSSVLLDIPISKSSATGSITKLYRSGDRGSPCLNPCPIVIGSIFYAINERWPYSKCGEAFKEVDPVYPIIGLFLI</sequence>
<feature type="signal peptide" evidence="1">
    <location>
        <begin position="1"/>
        <end position="17"/>
    </location>
</feature>